<dbReference type="RefSeq" id="WP_040134737.1">
    <property type="nucleotide sequence ID" value="NZ_CP009889.1"/>
</dbReference>
<dbReference type="OrthoDB" id="6293039at2"/>
<dbReference type="KEGG" id="pseo:OM33_15110"/>
<proteinExistence type="predicted"/>
<protein>
    <recommendedName>
        <fullName evidence="3">Polyketide cyclase</fullName>
    </recommendedName>
</protein>
<dbReference type="EMBL" id="CP009889">
    <property type="protein sequence ID" value="AIY66484.1"/>
    <property type="molecule type" value="Genomic_DNA"/>
</dbReference>
<evidence type="ECO:0008006" key="3">
    <source>
        <dbReference type="Google" id="ProtNLM"/>
    </source>
</evidence>
<evidence type="ECO:0000313" key="1">
    <source>
        <dbReference type="EMBL" id="AIY66484.1"/>
    </source>
</evidence>
<dbReference type="CDD" id="cd07821">
    <property type="entry name" value="PYR_PYL_RCAR_like"/>
    <property type="match status" value="1"/>
</dbReference>
<dbReference type="STRING" id="1348114.OM33_15110"/>
<dbReference type="HOGENOM" id="CLU_151113_0_0_6"/>
<organism evidence="1 2">
    <name type="scientific">Pseudoalteromonas piratica</name>
    <dbReference type="NCBI Taxonomy" id="1348114"/>
    <lineage>
        <taxon>Bacteria</taxon>
        <taxon>Pseudomonadati</taxon>
        <taxon>Pseudomonadota</taxon>
        <taxon>Gammaproteobacteria</taxon>
        <taxon>Alteromonadales</taxon>
        <taxon>Pseudoalteromonadaceae</taxon>
        <taxon>Pseudoalteromonas</taxon>
    </lineage>
</organism>
<dbReference type="InterPro" id="IPR019587">
    <property type="entry name" value="Polyketide_cyclase/dehydratase"/>
</dbReference>
<dbReference type="AlphaFoldDB" id="A0A0A7EIM9"/>
<accession>A0A0A7EIM9</accession>
<dbReference type="SUPFAM" id="SSF55961">
    <property type="entry name" value="Bet v1-like"/>
    <property type="match status" value="1"/>
</dbReference>
<dbReference type="Pfam" id="PF10604">
    <property type="entry name" value="Polyketide_cyc2"/>
    <property type="match status" value="1"/>
</dbReference>
<gene>
    <name evidence="1" type="ORF">OM33_15110</name>
</gene>
<evidence type="ECO:0000313" key="2">
    <source>
        <dbReference type="Proteomes" id="UP000030341"/>
    </source>
</evidence>
<name>A0A0A7EIM9_9GAMM</name>
<dbReference type="Proteomes" id="UP000030341">
    <property type="component" value="Chromosome 2"/>
</dbReference>
<dbReference type="eggNOG" id="ENOG5032Q02">
    <property type="taxonomic scope" value="Bacteria"/>
</dbReference>
<keyword evidence="2" id="KW-1185">Reference proteome</keyword>
<reference evidence="1 2" key="1">
    <citation type="submission" date="2014-11" db="EMBL/GenBank/DDBJ databases">
        <title>Complete Genome Sequence of Pseudoalteromonas sp. Strain OCN003 Isolated from Kaneohe Bay, Oahu, Hawaii.</title>
        <authorList>
            <person name="Beurmann S."/>
            <person name="Videau P."/>
            <person name="Ushijima B."/>
            <person name="Smith A.M."/>
            <person name="Aeby G.S."/>
            <person name="Callahan S.M."/>
            <person name="Belcaid M."/>
        </authorList>
    </citation>
    <scope>NUCLEOTIDE SEQUENCE [LARGE SCALE GENOMIC DNA]</scope>
    <source>
        <strain evidence="1 2">OCN003</strain>
    </source>
</reference>
<dbReference type="Gene3D" id="3.30.530.20">
    <property type="match status" value="1"/>
</dbReference>
<dbReference type="InterPro" id="IPR023393">
    <property type="entry name" value="START-like_dom_sf"/>
</dbReference>
<sequence length="142" mass="16337">MISVNYQKTIKATPDQIFTKLIDHPNLDQLFNAKFEVVKEQNLNEPKGGKGCIRQVSILGVSFLEEIVTANNHEIRYRVLNNFPVKNHLGVISFLAQNDATTVNYTIECQSPWYLPRFLLRKLLSNDIRNCLNKLGAMYDPR</sequence>